<reference evidence="3 4" key="1">
    <citation type="submission" date="2024-01" db="EMBL/GenBank/DDBJ databases">
        <title>Comparative genomics of Cryptococcus and Kwoniella reveals pathogenesis evolution and contrasting modes of karyotype evolution via chromosome fusion or intercentromeric recombination.</title>
        <authorList>
            <person name="Coelho M.A."/>
            <person name="David-Palma M."/>
            <person name="Shea T."/>
            <person name="Bowers K."/>
            <person name="McGinley-Smith S."/>
            <person name="Mohammad A.W."/>
            <person name="Gnirke A."/>
            <person name="Yurkov A.M."/>
            <person name="Nowrousian M."/>
            <person name="Sun S."/>
            <person name="Cuomo C.A."/>
            <person name="Heitman J."/>
        </authorList>
    </citation>
    <scope>NUCLEOTIDE SEQUENCE [LARGE SCALE GENOMIC DNA]</scope>
    <source>
        <strain evidence="3 4">PYCC6329</strain>
    </source>
</reference>
<organism evidence="3 4">
    <name type="scientific">Kwoniella europaea PYCC6329</name>
    <dbReference type="NCBI Taxonomy" id="1423913"/>
    <lineage>
        <taxon>Eukaryota</taxon>
        <taxon>Fungi</taxon>
        <taxon>Dikarya</taxon>
        <taxon>Basidiomycota</taxon>
        <taxon>Agaricomycotina</taxon>
        <taxon>Tremellomycetes</taxon>
        <taxon>Tremellales</taxon>
        <taxon>Cryptococcaceae</taxon>
        <taxon>Kwoniella</taxon>
    </lineage>
</organism>
<evidence type="ECO:0000313" key="3">
    <source>
        <dbReference type="EMBL" id="WWD07160.1"/>
    </source>
</evidence>
<feature type="compositionally biased region" description="Polar residues" evidence="1">
    <location>
        <begin position="97"/>
        <end position="117"/>
    </location>
</feature>
<dbReference type="AlphaFoldDB" id="A0AAX4KL44"/>
<accession>A0AAX4KL44</accession>
<feature type="compositionally biased region" description="Low complexity" evidence="1">
    <location>
        <begin position="53"/>
        <end position="83"/>
    </location>
</feature>
<evidence type="ECO:0000313" key="4">
    <source>
        <dbReference type="Proteomes" id="UP001358614"/>
    </source>
</evidence>
<feature type="region of interest" description="Disordered" evidence="1">
    <location>
        <begin position="1"/>
        <end position="278"/>
    </location>
</feature>
<proteinExistence type="predicted"/>
<dbReference type="InterPro" id="IPR024771">
    <property type="entry name" value="SUZ"/>
</dbReference>
<evidence type="ECO:0000256" key="1">
    <source>
        <dbReference type="SAM" id="MobiDB-lite"/>
    </source>
</evidence>
<dbReference type="KEGG" id="ker:91104058"/>
<feature type="domain" description="SUZ" evidence="2">
    <location>
        <begin position="102"/>
        <end position="174"/>
    </location>
</feature>
<dbReference type="Pfam" id="PF12752">
    <property type="entry name" value="SUZ"/>
    <property type="match status" value="1"/>
</dbReference>
<feature type="compositionally biased region" description="Polar residues" evidence="1">
    <location>
        <begin position="225"/>
        <end position="239"/>
    </location>
</feature>
<feature type="compositionally biased region" description="Acidic residues" evidence="1">
    <location>
        <begin position="1"/>
        <end position="13"/>
    </location>
</feature>
<dbReference type="Proteomes" id="UP001358614">
    <property type="component" value="Chromosome 1"/>
</dbReference>
<feature type="compositionally biased region" description="Low complexity" evidence="1">
    <location>
        <begin position="192"/>
        <end position="208"/>
    </location>
</feature>
<dbReference type="RefSeq" id="XP_066085127.1">
    <property type="nucleotide sequence ID" value="XM_066229030.1"/>
</dbReference>
<feature type="compositionally biased region" description="Basic and acidic residues" evidence="1">
    <location>
        <begin position="153"/>
        <end position="170"/>
    </location>
</feature>
<dbReference type="EMBL" id="CP144089">
    <property type="protein sequence ID" value="WWD07160.1"/>
    <property type="molecule type" value="Genomic_DNA"/>
</dbReference>
<feature type="compositionally biased region" description="Gly residues" evidence="1">
    <location>
        <begin position="268"/>
        <end position="278"/>
    </location>
</feature>
<sequence>MGSSTVEEDDWETAEISLPSASLSSKTAPLPSLRPQAQTFQPRPSQPNPPQRQQPQTQASSSHPQQPTLLQRRPNPQQQQQQQENDEGDDWFRGNRPMSNRQIWDSANSRPTPTQIISPLPLPTPKVQLLRRPASSSPSNNEGANKGGNGKMKSLEEREEQYRLARERIFGPESGSGSGASADVDEQEGKISRGNSKSGSGSGSKRGSPIPNKDRDPWDGLIPSQIRSGSNTPNPNGRKTPNDRQRQTQSPKMSDPRGGGVVRQPIGPGDGVGFGGGR</sequence>
<dbReference type="PROSITE" id="PS51673">
    <property type="entry name" value="SUZ"/>
    <property type="match status" value="1"/>
</dbReference>
<name>A0AAX4KL44_9TREE</name>
<gene>
    <name evidence="3" type="ORF">V865_005257</name>
</gene>
<keyword evidence="4" id="KW-1185">Reference proteome</keyword>
<evidence type="ECO:0000259" key="2">
    <source>
        <dbReference type="PROSITE" id="PS51673"/>
    </source>
</evidence>
<protein>
    <recommendedName>
        <fullName evidence="2">SUZ domain-containing protein</fullName>
    </recommendedName>
</protein>
<dbReference type="GeneID" id="91104058"/>